<comment type="caution">
    <text evidence="11">The sequence shown here is derived from an EMBL/GenBank/DDBJ whole genome shotgun (WGS) entry which is preliminary data.</text>
</comment>
<keyword evidence="3" id="KW-0050">Antiport</keyword>
<feature type="transmembrane region" description="Helical" evidence="10">
    <location>
        <begin position="401"/>
        <end position="427"/>
    </location>
</feature>
<gene>
    <name evidence="11" type="ORF">LCGC14_2058170</name>
</gene>
<feature type="transmembrane region" description="Helical" evidence="10">
    <location>
        <begin position="93"/>
        <end position="115"/>
    </location>
</feature>
<feature type="transmembrane region" description="Helical" evidence="10">
    <location>
        <begin position="20"/>
        <end position="43"/>
    </location>
</feature>
<dbReference type="EMBL" id="LAZR01024444">
    <property type="protein sequence ID" value="KKL75112.1"/>
    <property type="molecule type" value="Genomic_DNA"/>
</dbReference>
<dbReference type="GO" id="GO:0006811">
    <property type="term" value="P:monoatomic ion transport"/>
    <property type="evidence" value="ECO:0007669"/>
    <property type="project" value="UniProtKB-KW"/>
</dbReference>
<keyword evidence="4" id="KW-1003">Cell membrane</keyword>
<dbReference type="InterPro" id="IPR048279">
    <property type="entry name" value="MdtK-like"/>
</dbReference>
<feature type="transmembrane region" description="Helical" evidence="10">
    <location>
        <begin position="361"/>
        <end position="380"/>
    </location>
</feature>
<evidence type="ECO:0000256" key="2">
    <source>
        <dbReference type="ARBA" id="ARBA00022448"/>
    </source>
</evidence>
<keyword evidence="8 10" id="KW-0472">Membrane</keyword>
<evidence type="ECO:0000256" key="5">
    <source>
        <dbReference type="ARBA" id="ARBA00022692"/>
    </source>
</evidence>
<keyword evidence="6 10" id="KW-1133">Transmembrane helix</keyword>
<evidence type="ECO:0000256" key="9">
    <source>
        <dbReference type="ARBA" id="ARBA00031636"/>
    </source>
</evidence>
<feature type="non-terminal residue" evidence="11">
    <location>
        <position position="428"/>
    </location>
</feature>
<feature type="transmembrane region" description="Helical" evidence="10">
    <location>
        <begin position="197"/>
        <end position="221"/>
    </location>
</feature>
<dbReference type="NCBIfam" id="TIGR00797">
    <property type="entry name" value="matE"/>
    <property type="match status" value="1"/>
</dbReference>
<dbReference type="PANTHER" id="PTHR43298:SF2">
    <property type="entry name" value="FMN_FAD EXPORTER YEEO-RELATED"/>
    <property type="match status" value="1"/>
</dbReference>
<feature type="transmembrane region" description="Helical" evidence="10">
    <location>
        <begin position="323"/>
        <end position="341"/>
    </location>
</feature>
<evidence type="ECO:0000256" key="8">
    <source>
        <dbReference type="ARBA" id="ARBA00023136"/>
    </source>
</evidence>
<comment type="subcellular location">
    <subcellularLocation>
        <location evidence="1">Cell membrane</location>
        <topology evidence="1">Multi-pass membrane protein</topology>
    </subcellularLocation>
</comment>
<reference evidence="11" key="1">
    <citation type="journal article" date="2015" name="Nature">
        <title>Complex archaea that bridge the gap between prokaryotes and eukaryotes.</title>
        <authorList>
            <person name="Spang A."/>
            <person name="Saw J.H."/>
            <person name="Jorgensen S.L."/>
            <person name="Zaremba-Niedzwiedzka K."/>
            <person name="Martijn J."/>
            <person name="Lind A.E."/>
            <person name="van Eijk R."/>
            <person name="Schleper C."/>
            <person name="Guy L."/>
            <person name="Ettema T.J."/>
        </authorList>
    </citation>
    <scope>NUCLEOTIDE SEQUENCE</scope>
</reference>
<dbReference type="GO" id="GO:0042910">
    <property type="term" value="F:xenobiotic transmembrane transporter activity"/>
    <property type="evidence" value="ECO:0007669"/>
    <property type="project" value="InterPro"/>
</dbReference>
<dbReference type="Pfam" id="PF01554">
    <property type="entry name" value="MatE"/>
    <property type="match status" value="2"/>
</dbReference>
<organism evidence="11">
    <name type="scientific">marine sediment metagenome</name>
    <dbReference type="NCBI Taxonomy" id="412755"/>
    <lineage>
        <taxon>unclassified sequences</taxon>
        <taxon>metagenomes</taxon>
        <taxon>ecological metagenomes</taxon>
    </lineage>
</organism>
<protein>
    <recommendedName>
        <fullName evidence="9">Multidrug-efflux transporter</fullName>
    </recommendedName>
</protein>
<feature type="transmembrane region" description="Helical" evidence="10">
    <location>
        <begin position="277"/>
        <end position="302"/>
    </location>
</feature>
<dbReference type="PIRSF" id="PIRSF006603">
    <property type="entry name" value="DinF"/>
    <property type="match status" value="1"/>
</dbReference>
<keyword evidence="7" id="KW-0406">Ion transport</keyword>
<evidence type="ECO:0000256" key="10">
    <source>
        <dbReference type="SAM" id="Phobius"/>
    </source>
</evidence>
<dbReference type="PANTHER" id="PTHR43298">
    <property type="entry name" value="MULTIDRUG RESISTANCE PROTEIN NORM-RELATED"/>
    <property type="match status" value="1"/>
</dbReference>
<dbReference type="InterPro" id="IPR002528">
    <property type="entry name" value="MATE_fam"/>
</dbReference>
<evidence type="ECO:0000256" key="6">
    <source>
        <dbReference type="ARBA" id="ARBA00022989"/>
    </source>
</evidence>
<keyword evidence="5 10" id="KW-0812">Transmembrane</keyword>
<keyword evidence="2" id="KW-0813">Transport</keyword>
<sequence length="428" mass="46634">MKGLKVLTNNKEFYPKLLKIAVPTIIQFLVSSLLNFLDIFMIGQLGTDEVAAVGIVSRIIFVSILLMVGIGSGAAVLTAQYWGKRDIPKVKRILGIALLLTSIVSMIFATCTLLIPRELVALFTEDVNVQDIGIGYLRLIGISQIFFGLSIAFFSVLISTENAKTTMIATIIALLFDTLISYCLIFGLFFFPKLGVIGTGIGTLCGRIIQFVIIFSASYLLKLPTAGKLREFFSFSKNLFKQYSIRSSPVIFQNFLWGLGSVMVSLVYARISTESIAAANIAASVEAICLLFLTGIGISAATMIGNRIGAGEEEKAENYAKKFLIISYIISFIIMITLLLIKDSIAASYNITSLSKSYVSNLILIMALIVWAKASNILFYTGILKGGGDTHFCMALDIGGIWLITVPIAFITAFVFHLPVYLVAAFIT</sequence>
<evidence type="ECO:0000256" key="4">
    <source>
        <dbReference type="ARBA" id="ARBA00022475"/>
    </source>
</evidence>
<name>A0A0F9HIY8_9ZZZZ</name>
<proteinExistence type="predicted"/>
<feature type="transmembrane region" description="Helical" evidence="10">
    <location>
        <begin position="135"/>
        <end position="158"/>
    </location>
</feature>
<feature type="transmembrane region" description="Helical" evidence="10">
    <location>
        <begin position="170"/>
        <end position="191"/>
    </location>
</feature>
<evidence type="ECO:0000256" key="7">
    <source>
        <dbReference type="ARBA" id="ARBA00023065"/>
    </source>
</evidence>
<evidence type="ECO:0000256" key="3">
    <source>
        <dbReference type="ARBA" id="ARBA00022449"/>
    </source>
</evidence>
<dbReference type="InterPro" id="IPR050222">
    <property type="entry name" value="MATE_MdtK"/>
</dbReference>
<dbReference type="GO" id="GO:0005886">
    <property type="term" value="C:plasma membrane"/>
    <property type="evidence" value="ECO:0007669"/>
    <property type="project" value="UniProtKB-SubCell"/>
</dbReference>
<dbReference type="GO" id="GO:0015297">
    <property type="term" value="F:antiporter activity"/>
    <property type="evidence" value="ECO:0007669"/>
    <property type="project" value="UniProtKB-KW"/>
</dbReference>
<feature type="transmembrane region" description="Helical" evidence="10">
    <location>
        <begin position="250"/>
        <end position="271"/>
    </location>
</feature>
<accession>A0A0F9HIY8</accession>
<feature type="transmembrane region" description="Helical" evidence="10">
    <location>
        <begin position="55"/>
        <end position="81"/>
    </location>
</feature>
<dbReference type="AlphaFoldDB" id="A0A0F9HIY8"/>
<evidence type="ECO:0000256" key="1">
    <source>
        <dbReference type="ARBA" id="ARBA00004651"/>
    </source>
</evidence>
<evidence type="ECO:0000313" key="11">
    <source>
        <dbReference type="EMBL" id="KKL75112.1"/>
    </source>
</evidence>